<feature type="compositionally biased region" description="Acidic residues" evidence="22">
    <location>
        <begin position="616"/>
        <end position="629"/>
    </location>
</feature>
<dbReference type="GO" id="GO:0098793">
    <property type="term" value="C:presynapse"/>
    <property type="evidence" value="ECO:0007669"/>
    <property type="project" value="UniProtKB-SubCell"/>
</dbReference>
<feature type="region of interest" description="Disordered" evidence="22">
    <location>
        <begin position="417"/>
        <end position="504"/>
    </location>
</feature>
<dbReference type="PROSITE" id="PS51450">
    <property type="entry name" value="LRR"/>
    <property type="match status" value="3"/>
</dbReference>
<keyword evidence="9" id="KW-0433">Leucine-rich repeat</keyword>
<dbReference type="Ensembl" id="ENSGMOT00000068993.1">
    <property type="protein sequence ID" value="ENSGMOP00000061946.1"/>
    <property type="gene ID" value="ENSGMOG00000006464.2"/>
</dbReference>
<organism evidence="24 25">
    <name type="scientific">Gadus morhua</name>
    <name type="common">Atlantic cod</name>
    <dbReference type="NCBI Taxonomy" id="8049"/>
    <lineage>
        <taxon>Eukaryota</taxon>
        <taxon>Metazoa</taxon>
        <taxon>Chordata</taxon>
        <taxon>Craniata</taxon>
        <taxon>Vertebrata</taxon>
        <taxon>Euteleostomi</taxon>
        <taxon>Actinopterygii</taxon>
        <taxon>Neopterygii</taxon>
        <taxon>Teleostei</taxon>
        <taxon>Neoteleostei</taxon>
        <taxon>Acanthomorphata</taxon>
        <taxon>Zeiogadaria</taxon>
        <taxon>Gadariae</taxon>
        <taxon>Gadiformes</taxon>
        <taxon>Gadoidei</taxon>
        <taxon>Gadidae</taxon>
        <taxon>Gadus</taxon>
    </lineage>
</organism>
<evidence type="ECO:0000256" key="5">
    <source>
        <dbReference type="ARBA" id="ARBA00022473"/>
    </source>
</evidence>
<dbReference type="InterPro" id="IPR003591">
    <property type="entry name" value="Leu-rich_rpt_typical-subtyp"/>
</dbReference>
<feature type="compositionally biased region" description="Basic and acidic residues" evidence="22">
    <location>
        <begin position="1343"/>
        <end position="1354"/>
    </location>
</feature>
<dbReference type="Pfam" id="PF00595">
    <property type="entry name" value="PDZ"/>
    <property type="match status" value="4"/>
</dbReference>
<keyword evidence="16" id="KW-0564">Palmitate</keyword>
<feature type="domain" description="PDZ" evidence="23">
    <location>
        <begin position="930"/>
        <end position="1019"/>
    </location>
</feature>
<evidence type="ECO:0000256" key="2">
    <source>
        <dbReference type="ARBA" id="ARBA00004496"/>
    </source>
</evidence>
<evidence type="ECO:0000256" key="11">
    <source>
        <dbReference type="ARBA" id="ARBA00022782"/>
    </source>
</evidence>
<feature type="domain" description="PDZ" evidence="23">
    <location>
        <begin position="788"/>
        <end position="876"/>
    </location>
</feature>
<dbReference type="PANTHER" id="PTHR23119">
    <property type="entry name" value="DISCS LARGE"/>
    <property type="match status" value="1"/>
</dbReference>
<dbReference type="FunFam" id="3.80.10.10:FF:000036">
    <property type="entry name" value="protein scribble homolog isoform X1"/>
    <property type="match status" value="1"/>
</dbReference>
<evidence type="ECO:0000259" key="23">
    <source>
        <dbReference type="PROSITE" id="PS50106"/>
    </source>
</evidence>
<dbReference type="CDD" id="cd06702">
    <property type="entry name" value="PDZ3_Scribble-like"/>
    <property type="match status" value="1"/>
</dbReference>
<keyword evidence="6" id="KW-1003">Cell membrane</keyword>
<reference evidence="24" key="1">
    <citation type="submission" date="2025-08" db="UniProtKB">
        <authorList>
            <consortium name="Ensembl"/>
        </authorList>
    </citation>
    <scope>IDENTIFICATION</scope>
</reference>
<dbReference type="FunFam" id="2.30.42.10:FF:000074">
    <property type="entry name" value="protein scribble homolog isoform X2"/>
    <property type="match status" value="1"/>
</dbReference>
<dbReference type="Pfam" id="PF13855">
    <property type="entry name" value="LRR_8"/>
    <property type="match status" value="2"/>
</dbReference>
<name>A0A8C5CL75_GADMO</name>
<evidence type="ECO:0000256" key="1">
    <source>
        <dbReference type="ARBA" id="ARBA00004202"/>
    </source>
</evidence>
<feature type="compositionally biased region" description="Acidic residues" evidence="22">
    <location>
        <begin position="900"/>
        <end position="909"/>
    </location>
</feature>
<keyword evidence="12" id="KW-0965">Cell junction</keyword>
<feature type="region of interest" description="Disordered" evidence="22">
    <location>
        <begin position="1406"/>
        <end position="1464"/>
    </location>
</feature>
<feature type="compositionally biased region" description="Acidic residues" evidence="22">
    <location>
        <begin position="422"/>
        <end position="431"/>
    </location>
</feature>
<dbReference type="InterPro" id="IPR036034">
    <property type="entry name" value="PDZ_sf"/>
</dbReference>
<dbReference type="GO" id="GO:0043113">
    <property type="term" value="P:receptor clustering"/>
    <property type="evidence" value="ECO:0007669"/>
    <property type="project" value="TreeGrafter"/>
</dbReference>
<sequence length="1464" mass="160829">MLKCIPLWRCNRHVESVDKRHCSLQTVPDEIFRYSRSLEELLLDSNQLKELPKPFFRLLNLRKLGLSDNAIQKLPPEVANFMQLVELDISRNDIPEIPESIKFCKALEIADFSGNPLSRLPDGFTQLRALAHLALNDVSLQTLPNDIGNLANLVTLELRENLLKSLPTELWLDRNQLSSLPVELGNLRRLVCLDVSENRLEELPAELSGLLALTDLLLTHNLLDAVPDSIGCLRQLSILKVDQNRLTELTDSIGECENLTELVLTENLLQALPRSLGKLKKLTNLNVDRNRLGSVPSELGLCSSLNVLALRDNRLSRLPAELADATELHVLDVAGNRLQNLPFALTNLNLKAMWLAENQSQPMLKFQTEDDEQTGEKVLTCYLLPQQPSPSLENLLQNSVEDTWTDSNLNRVSVIQFQEETKGEEEEDDEAAAERRGLHRRATPHPSELKVMKKVIEERRNEAYSSRPDGEPDSPDHQVGQLTNQQPERPTAVVTGSPEGAHMQSLKEPNISHAPRHFSTLCVILNARPPLSRQPTVHFAEEPITCGGGDDEEGERRPAAAEKQRLIRKDTPHYKKHFKITKLPKPEAVAALLQGFTPESLLPPPPRPHQESRPQEEEEEEPEEGEGEGEGGPGVSFDQVNNLLIEPARIEEEEHTLTILRQTGGLGISIAGGKGSTPYKGDDEGIFISRVSEEGPAARAGVKVGDKLLEVNAVDLQGAEHHTAVEALRSSGAAVSMSILREHMVEPENAITTTPLRPEGDHFPRERRSSGLPFLVEPVPAPPRTRLSACLVRNDKGLGFSIAGGRGSTPYRTADTGIYISRIAEGGAASRDSTLRVGDRVLSINGVDMTEARHDQAVALLTGTSPTIALVVERDQTAPGGSPGLSRGRAHSPPPPEPSDSPDNEDPTEDGLSPQGNHLNRLEDEYPIEEVILVKSGGPLGLSIVGGSDHASHPFGINEPGVFISKVIPEGLACQSGLRVGDRILEVNTMDMRHATHQEAVRALLANKQEIRLLVRRDPSPPGMEEIVIQKQPGEKLGITIRGGAKGHAGNPFDATDEGIFISKVNSSGAAARDGRLQVGMRILEVSNHSLLGMTHTEAVRVLRAVGDTLVMLVCDGFDPQTVAGVEASPGIIANPFVTGIVRKNSLESISSIDRDLSPEEIDIMEKVRFWGSRPPPTPSLPPFNPSSFRIRITFITFLLYKYRRVKLLCLPRGPSPVSHGDFPMNIKQAYKAFAAVPHAPTPSPGGPDTPEQRSFRDRQKYFEIDVKQTTPDKPKPRVSLVGADDLKKMREEEGLLAFISFSLWRCNGQESCGTFMLISVVVSAELVPAYTAEPAVAPVRTAKAERRHQERLRLQSPELAAAAPDQDLSPAEKRALEAEKRAMWRAARMKSLEQDALKAQMVIAKSKEGKKRGTLDQLTESPSPAPTPSPTPMEGKHNVTKGTPPTAVYTRRRSNNMRRREAV</sequence>
<gene>
    <name evidence="24" type="primary">SCRIB</name>
</gene>
<keyword evidence="13" id="KW-0770">Synapse</keyword>
<evidence type="ECO:0000256" key="10">
    <source>
        <dbReference type="ARBA" id="ARBA00022737"/>
    </source>
</evidence>
<proteinExistence type="predicted"/>
<feature type="domain" description="PDZ" evidence="23">
    <location>
        <begin position="656"/>
        <end position="743"/>
    </location>
</feature>
<keyword evidence="14" id="KW-0175">Coiled coil</keyword>
<dbReference type="SMART" id="SM00364">
    <property type="entry name" value="LRR_BAC"/>
    <property type="match status" value="8"/>
</dbReference>
<dbReference type="Gene3D" id="2.30.42.10">
    <property type="match status" value="4"/>
</dbReference>
<dbReference type="CDD" id="cd06703">
    <property type="entry name" value="PDZ2_Scribble-like"/>
    <property type="match status" value="1"/>
</dbReference>
<dbReference type="GO" id="GO:0045197">
    <property type="term" value="P:establishment or maintenance of epithelial cell apical/basal polarity"/>
    <property type="evidence" value="ECO:0007669"/>
    <property type="project" value="TreeGrafter"/>
</dbReference>
<evidence type="ECO:0000313" key="24">
    <source>
        <dbReference type="Ensembl" id="ENSGMOP00000061946.1"/>
    </source>
</evidence>
<dbReference type="SUPFAM" id="SSF50156">
    <property type="entry name" value="PDZ domain-like"/>
    <property type="match status" value="4"/>
</dbReference>
<reference evidence="24" key="2">
    <citation type="submission" date="2025-09" db="UniProtKB">
        <authorList>
            <consortium name="Ensembl"/>
        </authorList>
    </citation>
    <scope>IDENTIFICATION</scope>
</reference>
<dbReference type="GO" id="GO:0005737">
    <property type="term" value="C:cytoplasm"/>
    <property type="evidence" value="ECO:0007669"/>
    <property type="project" value="UniProtKB-SubCell"/>
</dbReference>
<dbReference type="GO" id="GO:0005912">
    <property type="term" value="C:adherens junction"/>
    <property type="evidence" value="ECO:0007669"/>
    <property type="project" value="UniProtKB-SubCell"/>
</dbReference>
<dbReference type="SMART" id="SM00369">
    <property type="entry name" value="LRR_TYP"/>
    <property type="match status" value="11"/>
</dbReference>
<evidence type="ECO:0000256" key="7">
    <source>
        <dbReference type="ARBA" id="ARBA00022490"/>
    </source>
</evidence>
<evidence type="ECO:0000256" key="19">
    <source>
        <dbReference type="ARBA" id="ARBA00034106"/>
    </source>
</evidence>
<evidence type="ECO:0000256" key="18">
    <source>
        <dbReference type="ARBA" id="ARBA00023288"/>
    </source>
</evidence>
<keyword evidence="11" id="KW-0221">Differentiation</keyword>
<dbReference type="Gene3D" id="3.80.10.10">
    <property type="entry name" value="Ribonuclease Inhibitor"/>
    <property type="match status" value="4"/>
</dbReference>
<accession>A0A8C5CL75</accession>
<evidence type="ECO:0000313" key="25">
    <source>
        <dbReference type="Proteomes" id="UP000694546"/>
    </source>
</evidence>
<dbReference type="GO" id="GO:0016323">
    <property type="term" value="C:basolateral plasma membrane"/>
    <property type="evidence" value="ECO:0007669"/>
    <property type="project" value="TreeGrafter"/>
</dbReference>
<dbReference type="CDD" id="cd06701">
    <property type="entry name" value="PDZ4_Scribble-like"/>
    <property type="match status" value="1"/>
</dbReference>
<keyword evidence="5" id="KW-0217">Developmental protein</keyword>
<protein>
    <recommendedName>
        <fullName evidence="21">Protein scribble homolog</fullName>
    </recommendedName>
</protein>
<keyword evidence="15" id="KW-0472">Membrane</keyword>
<dbReference type="GO" id="GO:0098968">
    <property type="term" value="P:neurotransmitter receptor transport postsynaptic membrane to endosome"/>
    <property type="evidence" value="ECO:0007669"/>
    <property type="project" value="TreeGrafter"/>
</dbReference>
<evidence type="ECO:0000256" key="21">
    <source>
        <dbReference type="ARBA" id="ARBA00072775"/>
    </source>
</evidence>
<feature type="region of interest" description="Disordered" evidence="22">
    <location>
        <begin position="541"/>
        <end position="562"/>
    </location>
</feature>
<dbReference type="GeneTree" id="ENSGT00940000154025"/>
<dbReference type="FunFam" id="2.30.42.10:FF:000064">
    <property type="entry name" value="protein lap4 isoform X1"/>
    <property type="match status" value="1"/>
</dbReference>
<feature type="compositionally biased region" description="Basic and acidic residues" evidence="22">
    <location>
        <begin position="447"/>
        <end position="476"/>
    </location>
</feature>
<dbReference type="GO" id="GO:0045211">
    <property type="term" value="C:postsynaptic membrane"/>
    <property type="evidence" value="ECO:0007669"/>
    <property type="project" value="TreeGrafter"/>
</dbReference>
<evidence type="ECO:0000256" key="16">
    <source>
        <dbReference type="ARBA" id="ARBA00023139"/>
    </source>
</evidence>
<feature type="region of interest" description="Disordered" evidence="22">
    <location>
        <begin position="597"/>
        <end position="638"/>
    </location>
</feature>
<evidence type="ECO:0000256" key="15">
    <source>
        <dbReference type="ARBA" id="ARBA00023136"/>
    </source>
</evidence>
<keyword evidence="25" id="KW-1185">Reference proteome</keyword>
<evidence type="ECO:0000256" key="22">
    <source>
        <dbReference type="SAM" id="MobiDB-lite"/>
    </source>
</evidence>
<evidence type="ECO:0000256" key="8">
    <source>
        <dbReference type="ARBA" id="ARBA00022553"/>
    </source>
</evidence>
<dbReference type="PANTHER" id="PTHR23119:SF57">
    <property type="entry name" value="PROTEIN SCRIBBLE HOMOLOG"/>
    <property type="match status" value="1"/>
</dbReference>
<keyword evidence="18" id="KW-0449">Lipoprotein</keyword>
<evidence type="ECO:0000256" key="17">
    <source>
        <dbReference type="ARBA" id="ARBA00023273"/>
    </source>
</evidence>
<dbReference type="GO" id="GO:0014069">
    <property type="term" value="C:postsynaptic density"/>
    <property type="evidence" value="ECO:0007669"/>
    <property type="project" value="TreeGrafter"/>
</dbReference>
<dbReference type="InterPro" id="IPR001478">
    <property type="entry name" value="PDZ"/>
</dbReference>
<dbReference type="SMART" id="SM00228">
    <property type="entry name" value="PDZ"/>
    <property type="match status" value="4"/>
</dbReference>
<evidence type="ECO:0000256" key="14">
    <source>
        <dbReference type="ARBA" id="ARBA00023054"/>
    </source>
</evidence>
<keyword evidence="7" id="KW-0963">Cytoplasm</keyword>
<dbReference type="GO" id="GO:0098609">
    <property type="term" value="P:cell-cell adhesion"/>
    <property type="evidence" value="ECO:0007669"/>
    <property type="project" value="TreeGrafter"/>
</dbReference>
<dbReference type="InterPro" id="IPR050614">
    <property type="entry name" value="Synaptic_Scaffolding_LAP-MAGUK"/>
</dbReference>
<dbReference type="PROSITE" id="PS50106">
    <property type="entry name" value="PDZ"/>
    <property type="match status" value="4"/>
</dbReference>
<keyword evidence="8" id="KW-0597">Phosphoprotein</keyword>
<dbReference type="InterPro" id="IPR032675">
    <property type="entry name" value="LRR_dom_sf"/>
</dbReference>
<dbReference type="GO" id="GO:0030154">
    <property type="term" value="P:cell differentiation"/>
    <property type="evidence" value="ECO:0007669"/>
    <property type="project" value="UniProtKB-KW"/>
</dbReference>
<evidence type="ECO:0000256" key="4">
    <source>
        <dbReference type="ARBA" id="ARBA00004536"/>
    </source>
</evidence>
<keyword evidence="10" id="KW-0677">Repeat</keyword>
<comment type="subcellular location">
    <subcellularLocation>
        <location evidence="4">Cell junction</location>
        <location evidence="4">Adherens junction</location>
    </subcellularLocation>
    <subcellularLocation>
        <location evidence="1">Cell membrane</location>
        <topology evidence="1">Peripheral membrane protein</topology>
    </subcellularLocation>
    <subcellularLocation>
        <location evidence="3">Cell projection</location>
        <location evidence="3">Lamellipodium</location>
    </subcellularLocation>
    <subcellularLocation>
        <location evidence="2">Cytoplasm</location>
    </subcellularLocation>
    <subcellularLocation>
        <location evidence="20">Postsynapse</location>
    </subcellularLocation>
    <subcellularLocation>
        <location evidence="19">Presynapse</location>
    </subcellularLocation>
</comment>
<dbReference type="GO" id="GO:0030027">
    <property type="term" value="C:lamellipodium"/>
    <property type="evidence" value="ECO:0007669"/>
    <property type="project" value="UniProtKB-SubCell"/>
</dbReference>
<dbReference type="GO" id="GO:0019901">
    <property type="term" value="F:protein kinase binding"/>
    <property type="evidence" value="ECO:0007669"/>
    <property type="project" value="TreeGrafter"/>
</dbReference>
<dbReference type="SUPFAM" id="SSF52058">
    <property type="entry name" value="L domain-like"/>
    <property type="match status" value="2"/>
</dbReference>
<evidence type="ECO:0000256" key="9">
    <source>
        <dbReference type="ARBA" id="ARBA00022614"/>
    </source>
</evidence>
<keyword evidence="17" id="KW-0966">Cell projection</keyword>
<evidence type="ECO:0000256" key="3">
    <source>
        <dbReference type="ARBA" id="ARBA00004510"/>
    </source>
</evidence>
<dbReference type="Proteomes" id="UP000694546">
    <property type="component" value="Chromosome 23"/>
</dbReference>
<feature type="domain" description="PDZ" evidence="23">
    <location>
        <begin position="1026"/>
        <end position="1114"/>
    </location>
</feature>
<evidence type="ECO:0000256" key="20">
    <source>
        <dbReference type="ARBA" id="ARBA00034110"/>
    </source>
</evidence>
<dbReference type="GO" id="GO:0098887">
    <property type="term" value="P:neurotransmitter receptor transport, endosome to postsynaptic membrane"/>
    <property type="evidence" value="ECO:0007669"/>
    <property type="project" value="TreeGrafter"/>
</dbReference>
<evidence type="ECO:0000256" key="6">
    <source>
        <dbReference type="ARBA" id="ARBA00022475"/>
    </source>
</evidence>
<feature type="region of interest" description="Disordered" evidence="22">
    <location>
        <begin position="876"/>
        <end position="919"/>
    </location>
</feature>
<evidence type="ECO:0000256" key="13">
    <source>
        <dbReference type="ARBA" id="ARBA00023018"/>
    </source>
</evidence>
<dbReference type="FunFam" id="3.80.10.10:FF:000072">
    <property type="entry name" value="protein scribble homolog isoform X1"/>
    <property type="match status" value="1"/>
</dbReference>
<evidence type="ECO:0000256" key="12">
    <source>
        <dbReference type="ARBA" id="ARBA00022949"/>
    </source>
</evidence>
<dbReference type="FunFam" id="2.30.42.10:FF:000114">
    <property type="entry name" value="protein scribble homolog isoform X1"/>
    <property type="match status" value="1"/>
</dbReference>
<feature type="region of interest" description="Disordered" evidence="22">
    <location>
        <begin position="1341"/>
        <end position="1372"/>
    </location>
</feature>
<dbReference type="FunFam" id="2.30.42.10:FF:000041">
    <property type="entry name" value="protein scribble homolog isoform X1"/>
    <property type="match status" value="1"/>
</dbReference>
<dbReference type="CDD" id="cd06704">
    <property type="entry name" value="PDZ1_Scribble-like"/>
    <property type="match status" value="1"/>
</dbReference>
<dbReference type="InterPro" id="IPR001611">
    <property type="entry name" value="Leu-rich_rpt"/>
</dbReference>
<feature type="compositionally biased region" description="Basic and acidic residues" evidence="22">
    <location>
        <begin position="1406"/>
        <end position="1415"/>
    </location>
</feature>